<protein>
    <recommendedName>
        <fullName evidence="1">Methyltransferase type 11 domain-containing protein</fullName>
    </recommendedName>
</protein>
<comment type="caution">
    <text evidence="2">The sequence shown here is derived from an EMBL/GenBank/DDBJ whole genome shotgun (WGS) entry which is preliminary data.</text>
</comment>
<dbReference type="InterPro" id="IPR013216">
    <property type="entry name" value="Methyltransf_11"/>
</dbReference>
<dbReference type="RefSeq" id="WP_271204974.1">
    <property type="nucleotide sequence ID" value="NZ_BSFK01000010.1"/>
</dbReference>
<evidence type="ECO:0000313" key="2">
    <source>
        <dbReference type="EMBL" id="GLK77138.1"/>
    </source>
</evidence>
<organism evidence="2 3">
    <name type="scientific">Methylopila jiangsuensis</name>
    <dbReference type="NCBI Taxonomy" id="586230"/>
    <lineage>
        <taxon>Bacteria</taxon>
        <taxon>Pseudomonadati</taxon>
        <taxon>Pseudomonadota</taxon>
        <taxon>Alphaproteobacteria</taxon>
        <taxon>Hyphomicrobiales</taxon>
        <taxon>Methylopilaceae</taxon>
        <taxon>Methylopila</taxon>
    </lineage>
</organism>
<dbReference type="AlphaFoldDB" id="A0A9W6JKD6"/>
<dbReference type="Pfam" id="PF08241">
    <property type="entry name" value="Methyltransf_11"/>
    <property type="match status" value="1"/>
</dbReference>
<keyword evidence="3" id="KW-1185">Reference proteome</keyword>
<dbReference type="SUPFAM" id="SSF53335">
    <property type="entry name" value="S-adenosyl-L-methionine-dependent methyltransferases"/>
    <property type="match status" value="1"/>
</dbReference>
<dbReference type="CDD" id="cd02440">
    <property type="entry name" value="AdoMet_MTases"/>
    <property type="match status" value="1"/>
</dbReference>
<dbReference type="GO" id="GO:0008757">
    <property type="term" value="F:S-adenosylmethionine-dependent methyltransferase activity"/>
    <property type="evidence" value="ECO:0007669"/>
    <property type="project" value="InterPro"/>
</dbReference>
<dbReference type="Gene3D" id="3.40.50.150">
    <property type="entry name" value="Vaccinia Virus protein VP39"/>
    <property type="match status" value="1"/>
</dbReference>
<sequence length="264" mass="29821">MSKKLFDDLRARVPALAADVKGRLPKTLDELKASLPTLGEIKAKASGLRLVDFGDIDNRHLAHPPRIERCLAPIRQSFARARLTGGRMLEIGGRNNPLREHFPEFEYHALDLSPDVTPGLDVIVADITRCPEIPSESFDLIISVDVFEHIDKPWLAAAEISRLLKPGGVTGHSTLFSWRYHPCPIDYWRFTPEALKSLFPDLKPLHAEFDHAERRRNMDKVSRRGAPLDELGGWRENVRVHYVGFKPVIPLDSPKRLRKAAVPT</sequence>
<evidence type="ECO:0000313" key="3">
    <source>
        <dbReference type="Proteomes" id="UP001143364"/>
    </source>
</evidence>
<reference evidence="2" key="2">
    <citation type="submission" date="2023-01" db="EMBL/GenBank/DDBJ databases">
        <authorList>
            <person name="Sun Q."/>
            <person name="Evtushenko L."/>
        </authorList>
    </citation>
    <scope>NUCLEOTIDE SEQUENCE</scope>
    <source>
        <strain evidence="2">VKM B-2555</strain>
    </source>
</reference>
<proteinExistence type="predicted"/>
<dbReference type="EMBL" id="BSFK01000010">
    <property type="protein sequence ID" value="GLK77138.1"/>
    <property type="molecule type" value="Genomic_DNA"/>
</dbReference>
<dbReference type="InterPro" id="IPR029063">
    <property type="entry name" value="SAM-dependent_MTases_sf"/>
</dbReference>
<accession>A0A9W6JKD6</accession>
<gene>
    <name evidence="2" type="ORF">GCM10008171_23920</name>
</gene>
<reference evidence="2" key="1">
    <citation type="journal article" date="2014" name="Int. J. Syst. Evol. Microbiol.">
        <title>Complete genome sequence of Corynebacterium casei LMG S-19264T (=DSM 44701T), isolated from a smear-ripened cheese.</title>
        <authorList>
            <consortium name="US DOE Joint Genome Institute (JGI-PGF)"/>
            <person name="Walter F."/>
            <person name="Albersmeier A."/>
            <person name="Kalinowski J."/>
            <person name="Ruckert C."/>
        </authorList>
    </citation>
    <scope>NUCLEOTIDE SEQUENCE</scope>
    <source>
        <strain evidence="2">VKM B-2555</strain>
    </source>
</reference>
<name>A0A9W6JKD6_9HYPH</name>
<feature type="domain" description="Methyltransferase type 11" evidence="1">
    <location>
        <begin position="109"/>
        <end position="169"/>
    </location>
</feature>
<dbReference type="Proteomes" id="UP001143364">
    <property type="component" value="Unassembled WGS sequence"/>
</dbReference>
<evidence type="ECO:0000259" key="1">
    <source>
        <dbReference type="Pfam" id="PF08241"/>
    </source>
</evidence>